<evidence type="ECO:0000313" key="4">
    <source>
        <dbReference type="Proteomes" id="UP000646827"/>
    </source>
</evidence>
<evidence type="ECO:0000313" key="3">
    <source>
        <dbReference type="EMBL" id="KAG2216038.1"/>
    </source>
</evidence>
<dbReference type="EMBL" id="JAEPRB010000467">
    <property type="protein sequence ID" value="KAG2216038.1"/>
    <property type="molecule type" value="Genomic_DNA"/>
</dbReference>
<feature type="domain" description="ISXO2-like transposase" evidence="2">
    <location>
        <begin position="106"/>
        <end position="256"/>
    </location>
</feature>
<gene>
    <name evidence="3" type="ORF">INT45_007159</name>
</gene>
<name>A0A8H7VGW3_9FUNG</name>
<protein>
    <recommendedName>
        <fullName evidence="2">ISXO2-like transposase domain-containing protein</fullName>
    </recommendedName>
</protein>
<dbReference type="SMART" id="SM01126">
    <property type="entry name" value="DDE_Tnp_IS1595"/>
    <property type="match status" value="1"/>
</dbReference>
<keyword evidence="4" id="KW-1185">Reference proteome</keyword>
<dbReference type="AlphaFoldDB" id="A0A8H7VGW3"/>
<dbReference type="PANTHER" id="PTHR47163">
    <property type="entry name" value="DDE_TNP_IS1595 DOMAIN-CONTAINING PROTEIN"/>
    <property type="match status" value="1"/>
</dbReference>
<feature type="region of interest" description="Disordered" evidence="1">
    <location>
        <begin position="269"/>
        <end position="298"/>
    </location>
</feature>
<dbReference type="InterPro" id="IPR024445">
    <property type="entry name" value="Tnp_ISXO2-like"/>
</dbReference>
<dbReference type="PANTHER" id="PTHR47163:SF2">
    <property type="entry name" value="SI:DKEY-17M8.2"/>
    <property type="match status" value="1"/>
</dbReference>
<dbReference type="Proteomes" id="UP000646827">
    <property type="component" value="Unassembled WGS sequence"/>
</dbReference>
<organism evidence="3 4">
    <name type="scientific">Circinella minor</name>
    <dbReference type="NCBI Taxonomy" id="1195481"/>
    <lineage>
        <taxon>Eukaryota</taxon>
        <taxon>Fungi</taxon>
        <taxon>Fungi incertae sedis</taxon>
        <taxon>Mucoromycota</taxon>
        <taxon>Mucoromycotina</taxon>
        <taxon>Mucoromycetes</taxon>
        <taxon>Mucorales</taxon>
        <taxon>Lichtheimiaceae</taxon>
        <taxon>Circinella</taxon>
    </lineage>
</organism>
<accession>A0A8H7VGW3</accession>
<sequence>MFSQPSLPPYREFGKLIDTPTKAINFLKTNGILNEEIFCDYGSRMIWTWPPSWKYPKWRCVLYGFVARNSLYALSIGNQLDRHTVSQIIFNIYQVINDDILDEDIILGGPDIIEVQIDESKFGKRKNNRGQRVEGVWVFGMVEKKANGRAGKVFMSIVPDRKADTLIPLIQQYIHPGFATTNNSIGHTNGNELFNTNMIEEFLWRHKHSNHWTSLLQGLASTEFSTSNNNHYTEDIINNLPTRVPGDYSQYEYQEDNQLVEFVDLPDIYSSDSDSSTESDSDNHSEFTPPPAQRRRTN</sequence>
<dbReference type="OrthoDB" id="5598606at2759"/>
<reference evidence="3 4" key="1">
    <citation type="submission" date="2020-12" db="EMBL/GenBank/DDBJ databases">
        <title>Metabolic potential, ecology and presence of endohyphal bacteria is reflected in genomic diversity of Mucoromycotina.</title>
        <authorList>
            <person name="Muszewska A."/>
            <person name="Okrasinska A."/>
            <person name="Steczkiewicz K."/>
            <person name="Drgas O."/>
            <person name="Orlowska M."/>
            <person name="Perlinska-Lenart U."/>
            <person name="Aleksandrzak-Piekarczyk T."/>
            <person name="Szatraj K."/>
            <person name="Zielenkiewicz U."/>
            <person name="Pilsyk S."/>
            <person name="Malc E."/>
            <person name="Mieczkowski P."/>
            <person name="Kruszewska J.S."/>
            <person name="Biernat P."/>
            <person name="Pawlowska J."/>
        </authorList>
    </citation>
    <scope>NUCLEOTIDE SEQUENCE [LARGE SCALE GENOMIC DNA]</scope>
    <source>
        <strain evidence="3 4">CBS 142.35</strain>
    </source>
</reference>
<dbReference type="InterPro" id="IPR053164">
    <property type="entry name" value="IS1016-like_transposase"/>
</dbReference>
<comment type="caution">
    <text evidence="3">The sequence shown here is derived from an EMBL/GenBank/DDBJ whole genome shotgun (WGS) entry which is preliminary data.</text>
</comment>
<evidence type="ECO:0000256" key="1">
    <source>
        <dbReference type="SAM" id="MobiDB-lite"/>
    </source>
</evidence>
<proteinExistence type="predicted"/>
<evidence type="ECO:0000259" key="2">
    <source>
        <dbReference type="SMART" id="SM01126"/>
    </source>
</evidence>